<dbReference type="Proteomes" id="UP000019241">
    <property type="component" value="Unassembled WGS sequence"/>
</dbReference>
<dbReference type="AlphaFoldDB" id="W7DWY2"/>
<dbReference type="EMBL" id="AODM01000005">
    <property type="protein sequence ID" value="EUJ64746.1"/>
    <property type="molecule type" value="Genomic_DNA"/>
</dbReference>
<reference evidence="1 2" key="1">
    <citation type="submission" date="2012-12" db="EMBL/GenBank/DDBJ databases">
        <title>Novel taxa of Listeriaceae from agricultural environments in the United States.</title>
        <authorList>
            <person name="den Bakker H.C."/>
            <person name="Allred A."/>
            <person name="Warchocki S."/>
            <person name="Wright E.M."/>
            <person name="Burrell A."/>
            <person name="Nightingale K.K."/>
            <person name="Kephart D."/>
            <person name="Wiedmann M."/>
        </authorList>
    </citation>
    <scope>NUCLEOTIDE SEQUENCE [LARGE SCALE GENOMIC DNA]</scope>
    <source>
        <strain evidence="1 2">FSL S10-1203</strain>
    </source>
</reference>
<dbReference type="RefSeq" id="WP_036061813.1">
    <property type="nucleotide sequence ID" value="NZ_AODM01000005.1"/>
</dbReference>
<dbReference type="PATRIC" id="fig|1265822.4.peg.204"/>
<evidence type="ECO:0000313" key="1">
    <source>
        <dbReference type="EMBL" id="EUJ64746.1"/>
    </source>
</evidence>
<proteinExistence type="predicted"/>
<accession>W7DWY2</accession>
<name>W7DWY2_9LIST</name>
<protein>
    <submittedName>
        <fullName evidence="1">Phage protein</fullName>
    </submittedName>
</protein>
<organism evidence="1 2">
    <name type="scientific">Listeria fleischmannii FSL S10-1203</name>
    <dbReference type="NCBI Taxonomy" id="1265822"/>
    <lineage>
        <taxon>Bacteria</taxon>
        <taxon>Bacillati</taxon>
        <taxon>Bacillota</taxon>
        <taxon>Bacilli</taxon>
        <taxon>Bacillales</taxon>
        <taxon>Listeriaceae</taxon>
        <taxon>Listeria</taxon>
    </lineage>
</organism>
<sequence length="170" mass="18177">MIQGETLVAYLKAQDSGMTSTLNRVGQAMQKMSGQSAKASQTFTDKVKNIALATGIFKAVSAGIRIVTNQLGAAFTRMDTMDNFQRNMTRITGSSQKASDVLEELKGATKGTAYGLNAVAMSTQSFANSAIPLKKSTQYAKDWMDAVSAYGDGTTDTYQSVMLQLNTDGK</sequence>
<gene>
    <name evidence="1" type="ORF">MCOL2_00990</name>
</gene>
<comment type="caution">
    <text evidence="1">The sequence shown here is derived from an EMBL/GenBank/DDBJ whole genome shotgun (WGS) entry which is preliminary data.</text>
</comment>
<evidence type="ECO:0000313" key="2">
    <source>
        <dbReference type="Proteomes" id="UP000019241"/>
    </source>
</evidence>